<evidence type="ECO:0000313" key="1">
    <source>
        <dbReference type="EMBL" id="CAI2174564.1"/>
    </source>
</evidence>
<organism evidence="1 2">
    <name type="scientific">Funneliformis geosporum</name>
    <dbReference type="NCBI Taxonomy" id="1117311"/>
    <lineage>
        <taxon>Eukaryota</taxon>
        <taxon>Fungi</taxon>
        <taxon>Fungi incertae sedis</taxon>
        <taxon>Mucoromycota</taxon>
        <taxon>Glomeromycotina</taxon>
        <taxon>Glomeromycetes</taxon>
        <taxon>Glomerales</taxon>
        <taxon>Glomeraceae</taxon>
        <taxon>Funneliformis</taxon>
    </lineage>
</organism>
<gene>
    <name evidence="1" type="ORF">FWILDA_LOCUS6656</name>
</gene>
<proteinExistence type="predicted"/>
<keyword evidence="2" id="KW-1185">Reference proteome</keyword>
<protein>
    <submittedName>
        <fullName evidence="1">4540_t:CDS:1</fullName>
    </submittedName>
</protein>
<accession>A0A9W4SN94</accession>
<dbReference type="Proteomes" id="UP001153678">
    <property type="component" value="Unassembled WGS sequence"/>
</dbReference>
<sequence>MTLEDDYVVKADIDTSESINVAKLNEALKAVFIMQQLMFGGHLHESRKIHINVLNRPEDFINTPNEEFPPNSSLF</sequence>
<evidence type="ECO:0000313" key="2">
    <source>
        <dbReference type="Proteomes" id="UP001153678"/>
    </source>
</evidence>
<name>A0A9W4SN94_9GLOM</name>
<dbReference type="AlphaFoldDB" id="A0A9W4SN94"/>
<comment type="caution">
    <text evidence="1">The sequence shown here is derived from an EMBL/GenBank/DDBJ whole genome shotgun (WGS) entry which is preliminary data.</text>
</comment>
<dbReference type="EMBL" id="CAMKVN010001228">
    <property type="protein sequence ID" value="CAI2174564.1"/>
    <property type="molecule type" value="Genomic_DNA"/>
</dbReference>
<reference evidence="1" key="1">
    <citation type="submission" date="2022-08" db="EMBL/GenBank/DDBJ databases">
        <authorList>
            <person name="Kallberg Y."/>
            <person name="Tangrot J."/>
            <person name="Rosling A."/>
        </authorList>
    </citation>
    <scope>NUCLEOTIDE SEQUENCE</scope>
    <source>
        <strain evidence="1">Wild A</strain>
    </source>
</reference>